<organism evidence="6">
    <name type="scientific">viral metagenome</name>
    <dbReference type="NCBI Taxonomy" id="1070528"/>
    <lineage>
        <taxon>unclassified sequences</taxon>
        <taxon>metagenomes</taxon>
        <taxon>organismal metagenomes</taxon>
    </lineage>
</organism>
<dbReference type="NCBIfam" id="TIGR00576">
    <property type="entry name" value="dut"/>
    <property type="match status" value="1"/>
</dbReference>
<dbReference type="InterPro" id="IPR036157">
    <property type="entry name" value="dUTPase-like_sf"/>
</dbReference>
<evidence type="ECO:0000256" key="3">
    <source>
        <dbReference type="ARBA" id="ARBA00022801"/>
    </source>
</evidence>
<dbReference type="EMBL" id="MN739485">
    <property type="protein sequence ID" value="QHT07715.1"/>
    <property type="molecule type" value="Genomic_DNA"/>
</dbReference>
<dbReference type="GO" id="GO:0006226">
    <property type="term" value="P:dUMP biosynthetic process"/>
    <property type="evidence" value="ECO:0007669"/>
    <property type="project" value="InterPro"/>
</dbReference>
<evidence type="ECO:0000313" key="6">
    <source>
        <dbReference type="EMBL" id="QHT07715.1"/>
    </source>
</evidence>
<dbReference type="SUPFAM" id="SSF51283">
    <property type="entry name" value="dUTPase-like"/>
    <property type="match status" value="1"/>
</dbReference>
<dbReference type="InterPro" id="IPR029054">
    <property type="entry name" value="dUTPase-like"/>
</dbReference>
<name>A0A6C0CW34_9ZZZZ</name>
<evidence type="ECO:0000256" key="4">
    <source>
        <dbReference type="ARBA" id="ARBA00023080"/>
    </source>
</evidence>
<reference evidence="6" key="1">
    <citation type="journal article" date="2020" name="Nature">
        <title>Giant virus diversity and host interactions through global metagenomics.</title>
        <authorList>
            <person name="Schulz F."/>
            <person name="Roux S."/>
            <person name="Paez-Espino D."/>
            <person name="Jungbluth S."/>
            <person name="Walsh D.A."/>
            <person name="Denef V.J."/>
            <person name="McMahon K.D."/>
            <person name="Konstantinidis K.T."/>
            <person name="Eloe-Fadrosh E.A."/>
            <person name="Kyrpides N.C."/>
            <person name="Woyke T."/>
        </authorList>
    </citation>
    <scope>NUCLEOTIDE SEQUENCE</scope>
    <source>
        <strain evidence="6">GVMAG-M-3300021964-36</strain>
    </source>
</reference>
<dbReference type="InterPro" id="IPR008181">
    <property type="entry name" value="dUTPase"/>
</dbReference>
<protein>
    <recommendedName>
        <fullName evidence="2">dUTP diphosphatase</fullName>
        <ecNumber evidence="2">3.6.1.23</ecNumber>
    </recommendedName>
</protein>
<proteinExistence type="inferred from homology"/>
<dbReference type="PANTHER" id="PTHR11241">
    <property type="entry name" value="DEOXYURIDINE 5'-TRIPHOSPHATE NUCLEOTIDOHYDROLASE"/>
    <property type="match status" value="1"/>
</dbReference>
<dbReference type="Pfam" id="PF00692">
    <property type="entry name" value="dUTPase"/>
    <property type="match status" value="1"/>
</dbReference>
<sequence length="141" mass="14968">MSSPLYIKKLDANATLPTRGSSEAAGYDMYSMDSVTIPPFGRTLVSTGIAMTVPHGTYGQLAPRSGLAVKKGIHVGAGVIDRDYTGEVKVLLMNLSSEPVEVEVNERIAQLILKKIETPEVVEVEELTETLRGSGGFGSTG</sequence>
<dbReference type="EC" id="3.6.1.23" evidence="2"/>
<dbReference type="Gene3D" id="2.70.40.10">
    <property type="match status" value="1"/>
</dbReference>
<comment type="similarity">
    <text evidence="1">Belongs to the dUTPase family.</text>
</comment>
<dbReference type="GO" id="GO:0004170">
    <property type="term" value="F:dUTP diphosphatase activity"/>
    <property type="evidence" value="ECO:0007669"/>
    <property type="project" value="UniProtKB-EC"/>
</dbReference>
<dbReference type="CDD" id="cd07557">
    <property type="entry name" value="trimeric_dUTPase"/>
    <property type="match status" value="1"/>
</dbReference>
<dbReference type="AlphaFoldDB" id="A0A6C0CW34"/>
<keyword evidence="3" id="KW-0378">Hydrolase</keyword>
<keyword evidence="4" id="KW-0546">Nucleotide metabolism</keyword>
<dbReference type="GO" id="GO:0046081">
    <property type="term" value="P:dUTP catabolic process"/>
    <property type="evidence" value="ECO:0007669"/>
    <property type="project" value="InterPro"/>
</dbReference>
<dbReference type="GO" id="GO:0000287">
    <property type="term" value="F:magnesium ion binding"/>
    <property type="evidence" value="ECO:0007669"/>
    <property type="project" value="InterPro"/>
</dbReference>
<evidence type="ECO:0000259" key="5">
    <source>
        <dbReference type="Pfam" id="PF00692"/>
    </source>
</evidence>
<evidence type="ECO:0000256" key="2">
    <source>
        <dbReference type="ARBA" id="ARBA00012379"/>
    </source>
</evidence>
<dbReference type="PANTHER" id="PTHR11241:SF0">
    <property type="entry name" value="DEOXYURIDINE 5'-TRIPHOSPHATE NUCLEOTIDOHYDROLASE"/>
    <property type="match status" value="1"/>
</dbReference>
<feature type="domain" description="dUTPase-like" evidence="5">
    <location>
        <begin position="13"/>
        <end position="141"/>
    </location>
</feature>
<accession>A0A6C0CW34</accession>
<evidence type="ECO:0000256" key="1">
    <source>
        <dbReference type="ARBA" id="ARBA00006581"/>
    </source>
</evidence>
<dbReference type="NCBIfam" id="NF001862">
    <property type="entry name" value="PRK00601.1"/>
    <property type="match status" value="1"/>
</dbReference>
<dbReference type="InterPro" id="IPR033704">
    <property type="entry name" value="dUTPase_trimeric"/>
</dbReference>